<reference evidence="3" key="1">
    <citation type="submission" date="2013-09" db="EMBL/GenBank/DDBJ databases">
        <title>Corchorus olitorius genome sequencing.</title>
        <authorList>
            <person name="Alam M."/>
            <person name="Haque M.S."/>
            <person name="Islam M.S."/>
            <person name="Emdad E.M."/>
            <person name="Islam M.M."/>
            <person name="Ahmed B."/>
            <person name="Halim A."/>
            <person name="Hossen Q.M.M."/>
            <person name="Hossain M.Z."/>
            <person name="Ahmed R."/>
            <person name="Khan M.M."/>
            <person name="Islam R."/>
            <person name="Rashid M.M."/>
            <person name="Khan S.A."/>
            <person name="Rahman M.S."/>
            <person name="Alam M."/>
            <person name="Yahiya A.S."/>
            <person name="Khan M.S."/>
            <person name="Azam M.S."/>
            <person name="Haque T."/>
            <person name="Lashkar M.Z.H."/>
            <person name="Akhand A.I."/>
            <person name="Morshed G."/>
            <person name="Roy S."/>
            <person name="Uddin K.S."/>
            <person name="Rabeya T."/>
            <person name="Hossain A.S."/>
            <person name="Chowdhury A."/>
            <person name="Snigdha A.R."/>
            <person name="Mortoza M.S."/>
            <person name="Matin S.A."/>
            <person name="Hoque S.M.E."/>
            <person name="Islam M.K."/>
            <person name="Roy D.K."/>
            <person name="Haider R."/>
            <person name="Moosa M.M."/>
            <person name="Elias S.M."/>
            <person name="Hasan A.M."/>
            <person name="Jahan S."/>
            <person name="Shafiuddin M."/>
            <person name="Mahmood N."/>
            <person name="Shommy N.S."/>
        </authorList>
    </citation>
    <scope>NUCLEOTIDE SEQUENCE [LARGE SCALE GENOMIC DNA]</scope>
    <source>
        <strain evidence="3">cv. O-4</strain>
    </source>
</reference>
<sequence length="124" mass="13538">MGSSRSSSNGSLLLHRDPFIASLADEFTSNNPHFIYLLKLADLEKEAPLDGDEVESGSHWSYPTEEEGSHLTASTVDEGSHLTAAWFEEEDLPSTDMTVSFADCKSATVDHTVVLQLLNNPVVE</sequence>
<dbReference type="AlphaFoldDB" id="A0A1R3GHX9"/>
<accession>A0A1R3GHX9</accession>
<evidence type="ECO:0000256" key="1">
    <source>
        <dbReference type="SAM" id="MobiDB-lite"/>
    </source>
</evidence>
<protein>
    <submittedName>
        <fullName evidence="2">Bap-like protein</fullName>
    </submittedName>
</protein>
<dbReference type="Proteomes" id="UP000187203">
    <property type="component" value="Unassembled WGS sequence"/>
</dbReference>
<gene>
    <name evidence="2" type="ORF">COLO4_35225</name>
</gene>
<name>A0A1R3GHX9_9ROSI</name>
<evidence type="ECO:0000313" key="3">
    <source>
        <dbReference type="Proteomes" id="UP000187203"/>
    </source>
</evidence>
<evidence type="ECO:0000313" key="2">
    <source>
        <dbReference type="EMBL" id="OMO57630.1"/>
    </source>
</evidence>
<comment type="caution">
    <text evidence="2">The sequence shown here is derived from an EMBL/GenBank/DDBJ whole genome shotgun (WGS) entry which is preliminary data.</text>
</comment>
<proteinExistence type="predicted"/>
<keyword evidence="3" id="KW-1185">Reference proteome</keyword>
<organism evidence="2 3">
    <name type="scientific">Corchorus olitorius</name>
    <dbReference type="NCBI Taxonomy" id="93759"/>
    <lineage>
        <taxon>Eukaryota</taxon>
        <taxon>Viridiplantae</taxon>
        <taxon>Streptophyta</taxon>
        <taxon>Embryophyta</taxon>
        <taxon>Tracheophyta</taxon>
        <taxon>Spermatophyta</taxon>
        <taxon>Magnoliopsida</taxon>
        <taxon>eudicotyledons</taxon>
        <taxon>Gunneridae</taxon>
        <taxon>Pentapetalae</taxon>
        <taxon>rosids</taxon>
        <taxon>malvids</taxon>
        <taxon>Malvales</taxon>
        <taxon>Malvaceae</taxon>
        <taxon>Grewioideae</taxon>
        <taxon>Apeibeae</taxon>
        <taxon>Corchorus</taxon>
    </lineage>
</organism>
<feature type="region of interest" description="Disordered" evidence="1">
    <location>
        <begin position="49"/>
        <end position="75"/>
    </location>
</feature>
<dbReference type="EMBL" id="AWUE01022512">
    <property type="protein sequence ID" value="OMO57630.1"/>
    <property type="molecule type" value="Genomic_DNA"/>
</dbReference>